<keyword evidence="6" id="KW-1185">Reference proteome</keyword>
<evidence type="ECO:0000313" key="5">
    <source>
        <dbReference type="EMBL" id="PNF22244.1"/>
    </source>
</evidence>
<dbReference type="GO" id="GO:0031409">
    <property type="term" value="F:pigment binding"/>
    <property type="evidence" value="ECO:0007669"/>
    <property type="project" value="InterPro"/>
</dbReference>
<feature type="compositionally biased region" description="Basic and acidic residues" evidence="2">
    <location>
        <begin position="227"/>
        <end position="241"/>
    </location>
</feature>
<evidence type="ECO:0000259" key="4">
    <source>
        <dbReference type="Pfam" id="PF08212"/>
    </source>
</evidence>
<dbReference type="PRINTS" id="PR01273">
    <property type="entry name" value="INVTBRTCOLOR"/>
</dbReference>
<evidence type="ECO:0000256" key="1">
    <source>
        <dbReference type="ARBA" id="ARBA00023157"/>
    </source>
</evidence>
<reference evidence="5 6" key="1">
    <citation type="submission" date="2017-12" db="EMBL/GenBank/DDBJ databases">
        <title>Hemimetabolous genomes reveal molecular basis of termite eusociality.</title>
        <authorList>
            <person name="Harrison M.C."/>
            <person name="Jongepier E."/>
            <person name="Robertson H.M."/>
            <person name="Arning N."/>
            <person name="Bitard-Feildel T."/>
            <person name="Chao H."/>
            <person name="Childers C.P."/>
            <person name="Dinh H."/>
            <person name="Doddapaneni H."/>
            <person name="Dugan S."/>
            <person name="Gowin J."/>
            <person name="Greiner C."/>
            <person name="Han Y."/>
            <person name="Hu H."/>
            <person name="Hughes D.S.T."/>
            <person name="Huylmans A.-K."/>
            <person name="Kemena C."/>
            <person name="Kremer L.P.M."/>
            <person name="Lee S.L."/>
            <person name="Lopez-Ezquerra A."/>
            <person name="Mallet L."/>
            <person name="Monroy-Kuhn J.M."/>
            <person name="Moser A."/>
            <person name="Murali S.C."/>
            <person name="Muzny D.M."/>
            <person name="Otani S."/>
            <person name="Piulachs M.-D."/>
            <person name="Poelchau M."/>
            <person name="Qu J."/>
            <person name="Schaub F."/>
            <person name="Wada-Katsumata A."/>
            <person name="Worley K.C."/>
            <person name="Xie Q."/>
            <person name="Ylla G."/>
            <person name="Poulsen M."/>
            <person name="Gibbs R.A."/>
            <person name="Schal C."/>
            <person name="Richards S."/>
            <person name="Belles X."/>
            <person name="Korb J."/>
            <person name="Bornberg-Bauer E."/>
        </authorList>
    </citation>
    <scope>NUCLEOTIDE SEQUENCE [LARGE SCALE GENOMIC DNA]</scope>
    <source>
        <tissue evidence="5">Whole body</tissue>
    </source>
</reference>
<dbReference type="InterPro" id="IPR022272">
    <property type="entry name" value="Lipocalin_CS"/>
</dbReference>
<feature type="signal peptide" evidence="3">
    <location>
        <begin position="1"/>
        <end position="18"/>
    </location>
</feature>
<keyword evidence="3" id="KW-0732">Signal</keyword>
<organism evidence="5 6">
    <name type="scientific">Cryptotermes secundus</name>
    <dbReference type="NCBI Taxonomy" id="105785"/>
    <lineage>
        <taxon>Eukaryota</taxon>
        <taxon>Metazoa</taxon>
        <taxon>Ecdysozoa</taxon>
        <taxon>Arthropoda</taxon>
        <taxon>Hexapoda</taxon>
        <taxon>Insecta</taxon>
        <taxon>Pterygota</taxon>
        <taxon>Neoptera</taxon>
        <taxon>Polyneoptera</taxon>
        <taxon>Dictyoptera</taxon>
        <taxon>Blattodea</taxon>
        <taxon>Blattoidea</taxon>
        <taxon>Termitoidae</taxon>
        <taxon>Kalotermitidae</taxon>
        <taxon>Cryptotermitinae</taxon>
        <taxon>Cryptotermes</taxon>
    </lineage>
</organism>
<evidence type="ECO:0000313" key="6">
    <source>
        <dbReference type="Proteomes" id="UP000235965"/>
    </source>
</evidence>
<dbReference type="InterPro" id="IPR012674">
    <property type="entry name" value="Calycin"/>
</dbReference>
<dbReference type="Gene3D" id="2.40.128.20">
    <property type="match status" value="1"/>
</dbReference>
<dbReference type="GO" id="GO:0000302">
    <property type="term" value="P:response to reactive oxygen species"/>
    <property type="evidence" value="ECO:0007669"/>
    <property type="project" value="TreeGrafter"/>
</dbReference>
<proteinExistence type="predicted"/>
<feature type="compositionally biased region" description="Polar residues" evidence="2">
    <location>
        <begin position="260"/>
        <end position="273"/>
    </location>
</feature>
<feature type="domain" description="Lipocalin/cytosolic fatty-acid binding" evidence="4">
    <location>
        <begin position="36"/>
        <end position="156"/>
    </location>
</feature>
<dbReference type="STRING" id="105785.A0A2J7Q0Z2"/>
<gene>
    <name evidence="5" type="ORF">B7P43_G02941</name>
</gene>
<comment type="caution">
    <text evidence="5">The sequence shown here is derived from an EMBL/GenBank/DDBJ whole genome shotgun (WGS) entry which is preliminary data.</text>
</comment>
<feature type="chain" id="PRO_5014317125" description="Lipocalin/cytosolic fatty-acid binding domain-containing protein" evidence="3">
    <location>
        <begin position="19"/>
        <end position="299"/>
    </location>
</feature>
<name>A0A2J7Q0Z2_9NEOP</name>
<dbReference type="Pfam" id="PF08212">
    <property type="entry name" value="Lipocalin_2"/>
    <property type="match status" value="1"/>
</dbReference>
<dbReference type="PANTHER" id="PTHR10612:SF34">
    <property type="entry name" value="APOLIPOPROTEIN D"/>
    <property type="match status" value="1"/>
</dbReference>
<evidence type="ECO:0000256" key="2">
    <source>
        <dbReference type="SAM" id="MobiDB-lite"/>
    </source>
</evidence>
<dbReference type="AlphaFoldDB" id="A0A2J7Q0Z2"/>
<sequence length="299" mass="33039">MCGLWLLTLLSSALIVTAQLPSFWGCPEKNIPMPDFDLSRFLGVWYEILRVPTLMEVGASCVKNNYTQTADGKIHVENELKPLGQPKRVIPGELKIAGKASEGKITIRYKVPILPAWETTYHVLNTDYDSYAVLWNCASYGIMNIQSAWLLARQRKPPGTVLQKAYGVLDAYSLPRNYFVETSHNDCEIAAVAPDVIPSNPVPDDATRKPSISDNKDPVKEQPIVPSDDKSKKTTDAKKSTQDISEGAESLYKDEVPKPSSDTTQENKASSKSIAAPEKINIPSSMMAEIPSEINEEKL</sequence>
<dbReference type="GO" id="GO:0005737">
    <property type="term" value="C:cytoplasm"/>
    <property type="evidence" value="ECO:0007669"/>
    <property type="project" value="TreeGrafter"/>
</dbReference>
<dbReference type="InterPro" id="IPR000566">
    <property type="entry name" value="Lipocln_cytosolic_FA-bd_dom"/>
</dbReference>
<keyword evidence="1" id="KW-1015">Disulfide bond</keyword>
<dbReference type="PROSITE" id="PS00213">
    <property type="entry name" value="LIPOCALIN"/>
    <property type="match status" value="1"/>
</dbReference>
<protein>
    <recommendedName>
        <fullName evidence="4">Lipocalin/cytosolic fatty-acid binding domain-containing protein</fullName>
    </recommendedName>
</protein>
<dbReference type="GO" id="GO:0006629">
    <property type="term" value="P:lipid metabolic process"/>
    <property type="evidence" value="ECO:0007669"/>
    <property type="project" value="TreeGrafter"/>
</dbReference>
<dbReference type="OrthoDB" id="565904at2759"/>
<dbReference type="InParanoid" id="A0A2J7Q0Z2"/>
<accession>A0A2J7Q0Z2</accession>
<evidence type="ECO:0000256" key="3">
    <source>
        <dbReference type="SAM" id="SignalP"/>
    </source>
</evidence>
<dbReference type="Proteomes" id="UP000235965">
    <property type="component" value="Unassembled WGS sequence"/>
</dbReference>
<dbReference type="EMBL" id="NEVH01019960">
    <property type="protein sequence ID" value="PNF22244.1"/>
    <property type="molecule type" value="Genomic_DNA"/>
</dbReference>
<dbReference type="SUPFAM" id="SSF50814">
    <property type="entry name" value="Lipocalins"/>
    <property type="match status" value="1"/>
</dbReference>
<feature type="region of interest" description="Disordered" evidence="2">
    <location>
        <begin position="195"/>
        <end position="299"/>
    </location>
</feature>
<dbReference type="PANTHER" id="PTHR10612">
    <property type="entry name" value="APOLIPOPROTEIN D"/>
    <property type="match status" value="1"/>
</dbReference>
<dbReference type="InterPro" id="IPR003057">
    <property type="entry name" value="Invtbrt_color"/>
</dbReference>